<dbReference type="Pfam" id="PF00924">
    <property type="entry name" value="MS_channel_2nd"/>
    <property type="match status" value="1"/>
</dbReference>
<feature type="transmembrane region" description="Helical" evidence="8">
    <location>
        <begin position="347"/>
        <end position="366"/>
    </location>
</feature>
<feature type="transmembrane region" description="Helical" evidence="8">
    <location>
        <begin position="547"/>
        <end position="568"/>
    </location>
</feature>
<evidence type="ECO:0000259" key="9">
    <source>
        <dbReference type="Pfam" id="PF00924"/>
    </source>
</evidence>
<keyword evidence="3" id="KW-1003">Cell membrane</keyword>
<accession>A0A6S7B8D1</accession>
<dbReference type="SUPFAM" id="SSF82861">
    <property type="entry name" value="Mechanosensitive channel protein MscS (YggB), transmembrane region"/>
    <property type="match status" value="1"/>
</dbReference>
<gene>
    <name evidence="12" type="ORF">LMG28614_03281</name>
</gene>
<evidence type="ECO:0000313" key="13">
    <source>
        <dbReference type="Proteomes" id="UP000494365"/>
    </source>
</evidence>
<feature type="transmembrane region" description="Helical" evidence="8">
    <location>
        <begin position="633"/>
        <end position="656"/>
    </location>
</feature>
<feature type="transmembrane region" description="Helical" evidence="8">
    <location>
        <begin position="46"/>
        <end position="65"/>
    </location>
</feature>
<dbReference type="Gene3D" id="3.30.70.100">
    <property type="match status" value="1"/>
</dbReference>
<proteinExistence type="inferred from homology"/>
<dbReference type="Pfam" id="PF12607">
    <property type="entry name" value="DUF3772"/>
    <property type="match status" value="1"/>
</dbReference>
<organism evidence="12 13">
    <name type="scientific">Paraburkholderia ultramafica</name>
    <dbReference type="NCBI Taxonomy" id="1544867"/>
    <lineage>
        <taxon>Bacteria</taxon>
        <taxon>Pseudomonadati</taxon>
        <taxon>Pseudomonadota</taxon>
        <taxon>Betaproteobacteria</taxon>
        <taxon>Burkholderiales</taxon>
        <taxon>Burkholderiaceae</taxon>
        <taxon>Paraburkholderia</taxon>
    </lineage>
</organism>
<dbReference type="InterPro" id="IPR052702">
    <property type="entry name" value="MscS-like_channel"/>
</dbReference>
<feature type="transmembrane region" description="Helical" evidence="8">
    <location>
        <begin position="588"/>
        <end position="613"/>
    </location>
</feature>
<evidence type="ECO:0000256" key="6">
    <source>
        <dbReference type="ARBA" id="ARBA00023136"/>
    </source>
</evidence>
<dbReference type="GO" id="GO:0008381">
    <property type="term" value="F:mechanosensitive monoatomic ion channel activity"/>
    <property type="evidence" value="ECO:0007669"/>
    <property type="project" value="UniProtKB-ARBA"/>
</dbReference>
<comment type="subcellular location">
    <subcellularLocation>
        <location evidence="1">Cell membrane</location>
        <topology evidence="1">Multi-pass membrane protein</topology>
    </subcellularLocation>
</comment>
<feature type="region of interest" description="Disordered" evidence="7">
    <location>
        <begin position="854"/>
        <end position="877"/>
    </location>
</feature>
<dbReference type="AlphaFoldDB" id="A0A6S7B8D1"/>
<feature type="domain" description="Mechanosensitive ion channel MscS C-terminal" evidence="11">
    <location>
        <begin position="756"/>
        <end position="836"/>
    </location>
</feature>
<feature type="transmembrane region" description="Helical" evidence="8">
    <location>
        <begin position="417"/>
        <end position="436"/>
    </location>
</feature>
<dbReference type="SUPFAM" id="SSF82689">
    <property type="entry name" value="Mechanosensitive channel protein MscS (YggB), C-terminal domain"/>
    <property type="match status" value="1"/>
</dbReference>
<dbReference type="GO" id="GO:0005886">
    <property type="term" value="C:plasma membrane"/>
    <property type="evidence" value="ECO:0007669"/>
    <property type="project" value="UniProtKB-SubCell"/>
</dbReference>
<evidence type="ECO:0000256" key="4">
    <source>
        <dbReference type="ARBA" id="ARBA00022692"/>
    </source>
</evidence>
<feature type="transmembrane region" description="Helical" evidence="8">
    <location>
        <begin position="265"/>
        <end position="285"/>
    </location>
</feature>
<dbReference type="SUPFAM" id="SSF50182">
    <property type="entry name" value="Sm-like ribonucleoproteins"/>
    <property type="match status" value="1"/>
</dbReference>
<evidence type="ECO:0000313" key="12">
    <source>
        <dbReference type="EMBL" id="CAB3791302.1"/>
    </source>
</evidence>
<evidence type="ECO:0000259" key="10">
    <source>
        <dbReference type="Pfam" id="PF12607"/>
    </source>
</evidence>
<keyword evidence="5 8" id="KW-1133">Transmembrane helix</keyword>
<evidence type="ECO:0000256" key="2">
    <source>
        <dbReference type="ARBA" id="ARBA00008017"/>
    </source>
</evidence>
<dbReference type="Gene3D" id="1.10.287.1260">
    <property type="match status" value="1"/>
</dbReference>
<evidence type="ECO:0000256" key="3">
    <source>
        <dbReference type="ARBA" id="ARBA00022475"/>
    </source>
</evidence>
<dbReference type="Pfam" id="PF21082">
    <property type="entry name" value="MS_channel_3rd"/>
    <property type="match status" value="1"/>
</dbReference>
<dbReference type="InterPro" id="IPR011066">
    <property type="entry name" value="MscS_channel_C_sf"/>
</dbReference>
<evidence type="ECO:0000256" key="5">
    <source>
        <dbReference type="ARBA" id="ARBA00022989"/>
    </source>
</evidence>
<dbReference type="Gene3D" id="2.30.30.60">
    <property type="match status" value="1"/>
</dbReference>
<keyword evidence="6 8" id="KW-0472">Membrane</keyword>
<name>A0A6S7B8D1_9BURK</name>
<keyword evidence="13" id="KW-1185">Reference proteome</keyword>
<keyword evidence="4 8" id="KW-0812">Transmembrane</keyword>
<feature type="domain" description="Mechanosensitive ion channel MscS" evidence="9">
    <location>
        <begin position="680"/>
        <end position="745"/>
    </location>
</feature>
<evidence type="ECO:0000256" key="7">
    <source>
        <dbReference type="SAM" id="MobiDB-lite"/>
    </source>
</evidence>
<dbReference type="EMBL" id="CADIKK010000014">
    <property type="protein sequence ID" value="CAB3791302.1"/>
    <property type="molecule type" value="Genomic_DNA"/>
</dbReference>
<evidence type="ECO:0000259" key="11">
    <source>
        <dbReference type="Pfam" id="PF21082"/>
    </source>
</evidence>
<dbReference type="InterPro" id="IPR022249">
    <property type="entry name" value="DUF3772"/>
</dbReference>
<evidence type="ECO:0000256" key="1">
    <source>
        <dbReference type="ARBA" id="ARBA00004651"/>
    </source>
</evidence>
<feature type="transmembrane region" description="Helical" evidence="8">
    <location>
        <begin position="306"/>
        <end position="327"/>
    </location>
</feature>
<feature type="transmembrane region" description="Helical" evidence="8">
    <location>
        <begin position="457"/>
        <end position="478"/>
    </location>
</feature>
<dbReference type="PANTHER" id="PTHR30347:SF9">
    <property type="entry name" value="MINICONDUCTANCE MECHANOSENSITIVE CHANNEL MSCM"/>
    <property type="match status" value="1"/>
</dbReference>
<protein>
    <submittedName>
        <fullName evidence="12">Uncharacterized protein</fullName>
    </submittedName>
</protein>
<feature type="domain" description="DUF3772" evidence="10">
    <location>
        <begin position="190"/>
        <end position="249"/>
    </location>
</feature>
<sequence length="877" mass="94763">MTVQPNRNDSLLGCRCVSGRRIAMEPRVSQSSQMHTLRHLCAVRQVLAVIFRLIALTMLGLIPAASNAETVPPFSLDAPADASRPTGASPEASQMLDALQHRQDQIRQRASTATSDAQLFELDALSRRVAEDVDRLITTSLEPDRAKTHAQLDVLGAAPASESAAETPAVAQQRSVLAAEQLQLDAEIGQAATIKENLANLSAQITRLLHNHLKDQLALRSDSIVSAAFWAVAFHPDTADYQRLRDFNAQIQRQIQSTWRTGQRVATALLVLFALAIATIGTRLLDRASERFCLHRLPEGRLRRSAMAISTVFASVATTVCAVDLLYFALTRQQALPATLQNFANELIKHVVTCALVVALGRALLCTRHPSWRLPAIADPVARALRPFPWTLAALLLFSGAVEQINRAIDTSLQITLFTRGAVALVVALTIGMSLLRANRVRTALAAAGESPEARSTLAGIIHAAVSLAVGASLIALLCGYVSFARFLTYELVWFDLVLSGAYLLTKLAHDVSESVFSPCHASGKTIRHLFGLQDVHLEQVATVLSAVLRSALMLAAVIALLTGGLGTTPGDLIDSILYVLGGERLHALNIVPAHIFSAIFTCAVCLYLVGLVRKWLDTEFLPKTQMSSGMRASLLTVFSNVGYVLVALQTFSILGVKWHNLAWIVSALSVGIGFGLQEIVKNFISGLILLAERPVKVGDMISITGIEGDIRRISVRATEIQLADRSTVIVPNSHLISQNVRNVTMGNKTQGVVTLALTFALNVDPEQVRDVLLQAYLDHPSVLDRPAPSVIFSQLTPDGMTLTVTGYVGSPRIAVDTRSDLLFAILKRLRAAEIPLSIARTVVVRSMRDVLQNQEPDDRGPGQIDPHALSAVSESG</sequence>
<dbReference type="Proteomes" id="UP000494365">
    <property type="component" value="Unassembled WGS sequence"/>
</dbReference>
<dbReference type="InterPro" id="IPR049278">
    <property type="entry name" value="MS_channel_C"/>
</dbReference>
<dbReference type="PANTHER" id="PTHR30347">
    <property type="entry name" value="POTASSIUM CHANNEL RELATED"/>
    <property type="match status" value="1"/>
</dbReference>
<dbReference type="InterPro" id="IPR023408">
    <property type="entry name" value="MscS_beta-dom_sf"/>
</dbReference>
<dbReference type="InterPro" id="IPR010920">
    <property type="entry name" value="LSM_dom_sf"/>
</dbReference>
<reference evidence="12 13" key="1">
    <citation type="submission" date="2020-04" db="EMBL/GenBank/DDBJ databases">
        <authorList>
            <person name="De Canck E."/>
        </authorList>
    </citation>
    <scope>NUCLEOTIDE SEQUENCE [LARGE SCALE GENOMIC DNA]</scope>
    <source>
        <strain evidence="12 13">LMG 28614</strain>
    </source>
</reference>
<comment type="similarity">
    <text evidence="2">Belongs to the MscS (TC 1.A.23) family.</text>
</comment>
<evidence type="ECO:0000256" key="8">
    <source>
        <dbReference type="SAM" id="Phobius"/>
    </source>
</evidence>
<dbReference type="InterPro" id="IPR006685">
    <property type="entry name" value="MscS_channel_2nd"/>
</dbReference>
<dbReference type="InterPro" id="IPR011014">
    <property type="entry name" value="MscS_channel_TM-2"/>
</dbReference>